<keyword evidence="1" id="KW-0732">Signal</keyword>
<dbReference type="DNASU" id="937272"/>
<dbReference type="AlphaFoldDB" id="A0A6M4JMB6"/>
<evidence type="ECO:0000256" key="1">
    <source>
        <dbReference type="SAM" id="SignalP"/>
    </source>
</evidence>
<dbReference type="EMBL" id="CP052842">
    <property type="protein sequence ID" value="QJP89726.1"/>
    <property type="molecule type" value="Genomic_DNA"/>
</dbReference>
<gene>
    <name evidence="2" type="ORF">HIR78_17495</name>
</gene>
<keyword evidence="2" id="KW-0449">Lipoprotein</keyword>
<dbReference type="RefSeq" id="WP_010886596.1">
    <property type="nucleotide sequence ID" value="NC_000964.3"/>
</dbReference>
<accession>A0A6M4JMB6</accession>
<sequence length="167" mass="18704">MTKRIRTALCVIVSVLFLASCSSRPDGMHVILFSDMQAGVQEKIKKAAEQNAGKVDIFPAFQEKLLTEITAHEGDVFIVPEDMFQAYDDPENFQPLNGLPPEKTSPYTTVNKKTGEKTIYAVQIEKGKKQLNGYSFQLNRDMAAFIPVYAEKTEEALQLISQLTEAR</sequence>
<dbReference type="KEGG" id="bsu:BSU30110"/>
<feature type="signal peptide" evidence="1">
    <location>
        <begin position="1"/>
        <end position="25"/>
    </location>
</feature>
<protein>
    <submittedName>
        <fullName evidence="2">Lipoprotein</fullName>
    </submittedName>
</protein>
<dbReference type="PROSITE" id="PS51257">
    <property type="entry name" value="PROKAR_LIPOPROTEIN"/>
    <property type="match status" value="1"/>
</dbReference>
<feature type="chain" id="PRO_5038712384" evidence="1">
    <location>
        <begin position="26"/>
        <end position="167"/>
    </location>
</feature>
<dbReference type="OrthoDB" id="2934145at2"/>
<organism evidence="2">
    <name type="scientific">Bacillus subtilis (strain 168)</name>
    <dbReference type="NCBI Taxonomy" id="224308"/>
    <lineage>
        <taxon>Bacteria</taxon>
        <taxon>Bacillati</taxon>
        <taxon>Bacillota</taxon>
        <taxon>Bacilli</taxon>
        <taxon>Bacillales</taxon>
        <taxon>Bacillaceae</taxon>
        <taxon>Bacillus</taxon>
    </lineage>
</organism>
<name>A0A6M4JMB6_BACSU</name>
<reference evidence="2" key="1">
    <citation type="submission" date="2020-04" db="EMBL/GenBank/DDBJ databases">
        <title>Phage recombination drives evolution of spore-forming Bacilli.</title>
        <authorList>
            <person name="Dragos A."/>
            <person name="Kovacs A.T."/>
        </authorList>
    </citation>
    <scope>NUCLEOTIDE SEQUENCE</scope>
    <source>
        <strain evidence="2">168</strain>
    </source>
</reference>
<proteinExistence type="predicted"/>
<evidence type="ECO:0000313" key="2">
    <source>
        <dbReference type="EMBL" id="QJP89726.1"/>
    </source>
</evidence>